<dbReference type="AlphaFoldDB" id="A0A2R5GGM3"/>
<accession>A0A2R5GGM3</accession>
<dbReference type="EMBL" id="BEYU01000049">
    <property type="protein sequence ID" value="GBG28908.1"/>
    <property type="molecule type" value="Genomic_DNA"/>
</dbReference>
<organism evidence="2 3">
    <name type="scientific">Hondaea fermentalgiana</name>
    <dbReference type="NCBI Taxonomy" id="2315210"/>
    <lineage>
        <taxon>Eukaryota</taxon>
        <taxon>Sar</taxon>
        <taxon>Stramenopiles</taxon>
        <taxon>Bigyra</taxon>
        <taxon>Labyrinthulomycetes</taxon>
        <taxon>Thraustochytrida</taxon>
        <taxon>Thraustochytriidae</taxon>
        <taxon>Hondaea</taxon>
    </lineage>
</organism>
<dbReference type="InParanoid" id="A0A2R5GGM3"/>
<dbReference type="Proteomes" id="UP000241890">
    <property type="component" value="Unassembled WGS sequence"/>
</dbReference>
<reference evidence="2 3" key="1">
    <citation type="submission" date="2017-12" db="EMBL/GenBank/DDBJ databases">
        <title>Sequencing, de novo assembly and annotation of complete genome of a new Thraustochytrid species, strain FCC1311.</title>
        <authorList>
            <person name="Sedici K."/>
            <person name="Godart F."/>
            <person name="Aiese Cigliano R."/>
            <person name="Sanseverino W."/>
            <person name="Barakat M."/>
            <person name="Ortet P."/>
            <person name="Marechal E."/>
            <person name="Cagnac O."/>
            <person name="Amato A."/>
        </authorList>
    </citation>
    <scope>NUCLEOTIDE SEQUENCE [LARGE SCALE GENOMIC DNA]</scope>
</reference>
<keyword evidence="3" id="KW-1185">Reference proteome</keyword>
<evidence type="ECO:0000313" key="2">
    <source>
        <dbReference type="EMBL" id="GBG28908.1"/>
    </source>
</evidence>
<gene>
    <name evidence="2" type="ORF">FCC1311_051292</name>
</gene>
<comment type="caution">
    <text evidence="2">The sequence shown here is derived from an EMBL/GenBank/DDBJ whole genome shotgun (WGS) entry which is preliminary data.</text>
</comment>
<protein>
    <submittedName>
        <fullName evidence="2">Uncharacterized protein</fullName>
    </submittedName>
</protein>
<proteinExistence type="predicted"/>
<name>A0A2R5GGM3_9STRA</name>
<feature type="region of interest" description="Disordered" evidence="1">
    <location>
        <begin position="59"/>
        <end position="86"/>
    </location>
</feature>
<evidence type="ECO:0000256" key="1">
    <source>
        <dbReference type="SAM" id="MobiDB-lite"/>
    </source>
</evidence>
<feature type="region of interest" description="Disordered" evidence="1">
    <location>
        <begin position="1"/>
        <end position="47"/>
    </location>
</feature>
<evidence type="ECO:0000313" key="3">
    <source>
        <dbReference type="Proteomes" id="UP000241890"/>
    </source>
</evidence>
<sequence>MEQIRYRQEEEREERELRKQHKKLAAEMPFREEASMPLRTQSVSPAASDMLPLRKGIFRSRSNPETLGVDSSARETSRGRNAVKPRISPRRLDSRWSMKNCDNCHMVFVGEGTCCSRECELCLELREHPSKVAHLVETPEPHTDSPTPTGYISYDVWNVSPSQGLNDEFTFTRYTSGDV</sequence>
<feature type="compositionally biased region" description="Basic and acidic residues" evidence="1">
    <location>
        <begin position="1"/>
        <end position="17"/>
    </location>
</feature>